<dbReference type="InterPro" id="IPR016186">
    <property type="entry name" value="C-type_lectin-like/link_sf"/>
</dbReference>
<dbReference type="PANTHER" id="PTHR22991:SF40">
    <property type="entry name" value="PROTEIN CBG13490"/>
    <property type="match status" value="1"/>
</dbReference>
<evidence type="ECO:0000256" key="1">
    <source>
        <dbReference type="ARBA" id="ARBA00023157"/>
    </source>
</evidence>
<comment type="caution">
    <text evidence="2">The sequence shown here is derived from an EMBL/GenBank/DDBJ whole genome shotgun (WGS) entry which is preliminary data.</text>
</comment>
<proteinExistence type="predicted"/>
<dbReference type="PANTHER" id="PTHR22991">
    <property type="entry name" value="PROTEIN CBG13490"/>
    <property type="match status" value="1"/>
</dbReference>
<dbReference type="AlphaFoldDB" id="A0AAV5T4W4"/>
<evidence type="ECO:0008006" key="4">
    <source>
        <dbReference type="Google" id="ProtNLM"/>
    </source>
</evidence>
<organism evidence="2 3">
    <name type="scientific">Pristionchus entomophagus</name>
    <dbReference type="NCBI Taxonomy" id="358040"/>
    <lineage>
        <taxon>Eukaryota</taxon>
        <taxon>Metazoa</taxon>
        <taxon>Ecdysozoa</taxon>
        <taxon>Nematoda</taxon>
        <taxon>Chromadorea</taxon>
        <taxon>Rhabditida</taxon>
        <taxon>Rhabditina</taxon>
        <taxon>Diplogasteromorpha</taxon>
        <taxon>Diplogasteroidea</taxon>
        <taxon>Neodiplogasteridae</taxon>
        <taxon>Pristionchus</taxon>
    </lineage>
</organism>
<evidence type="ECO:0000313" key="3">
    <source>
        <dbReference type="Proteomes" id="UP001432027"/>
    </source>
</evidence>
<dbReference type="Proteomes" id="UP001432027">
    <property type="component" value="Unassembled WGS sequence"/>
</dbReference>
<keyword evidence="3" id="KW-1185">Reference proteome</keyword>
<dbReference type="CDD" id="cd00037">
    <property type="entry name" value="CLECT"/>
    <property type="match status" value="1"/>
</dbReference>
<sequence>STLFSLVFFARVPRDMRRLIILFTILQISRGACPDGFELVSDGECRGINTIIRIAWIDATDQITAVCMDVQGKPIIIHNEEHQTYWTGRVSGYTPIGLMCNNNTKLWEWADGSPGDYKPASYNNDKPNNALDYNCFDTGWSLNYKGNDGHWNPSEID</sequence>
<name>A0AAV5T4W4_9BILA</name>
<dbReference type="SUPFAM" id="SSF56436">
    <property type="entry name" value="C-type lectin-like"/>
    <property type="match status" value="1"/>
</dbReference>
<accession>A0AAV5T4W4</accession>
<feature type="non-terminal residue" evidence="2">
    <location>
        <position position="1"/>
    </location>
</feature>
<dbReference type="InterPro" id="IPR050976">
    <property type="entry name" value="Snaclec"/>
</dbReference>
<dbReference type="EMBL" id="BTSX01000003">
    <property type="protein sequence ID" value="GMS90626.1"/>
    <property type="molecule type" value="Genomic_DNA"/>
</dbReference>
<dbReference type="InterPro" id="IPR016187">
    <property type="entry name" value="CTDL_fold"/>
</dbReference>
<dbReference type="Gene3D" id="3.10.100.10">
    <property type="entry name" value="Mannose-Binding Protein A, subunit A"/>
    <property type="match status" value="1"/>
</dbReference>
<evidence type="ECO:0000313" key="2">
    <source>
        <dbReference type="EMBL" id="GMS90626.1"/>
    </source>
</evidence>
<reference evidence="2" key="1">
    <citation type="submission" date="2023-10" db="EMBL/GenBank/DDBJ databases">
        <title>Genome assembly of Pristionchus species.</title>
        <authorList>
            <person name="Yoshida K."/>
            <person name="Sommer R.J."/>
        </authorList>
    </citation>
    <scope>NUCLEOTIDE SEQUENCE</scope>
    <source>
        <strain evidence="2">RS0144</strain>
    </source>
</reference>
<keyword evidence="1" id="KW-1015">Disulfide bond</keyword>
<gene>
    <name evidence="2" type="ORF">PENTCL1PPCAC_12801</name>
</gene>
<protein>
    <recommendedName>
        <fullName evidence="4">C-type lectin</fullName>
    </recommendedName>
</protein>